<sequence>MEQFFQSEKDGDDDVVTHIVKLHKNFSGLNDELKRVAKTTLPDLLLMSRIMSTMPSEFFKFKSVWESIPIEERSVNKLTERLRLIEMCLPSKSDITSLVAIKKASKKWRENTMRARPHCKRLLEEGQETEDFWRCFRLHCVRRHRKRTMESKQWGICPYDKPLEAFPGLQRISLTETSVCGEQQCNYGVWSRDRKR</sequence>
<proteinExistence type="predicted"/>
<dbReference type="AlphaFoldDB" id="A0A4Y2BMU0"/>
<accession>A0A4Y2BMU0</accession>
<reference evidence="1 2" key="1">
    <citation type="journal article" date="2019" name="Sci. Rep.">
        <title>Orb-weaving spider Araneus ventricosus genome elucidates the spidroin gene catalogue.</title>
        <authorList>
            <person name="Kono N."/>
            <person name="Nakamura H."/>
            <person name="Ohtoshi R."/>
            <person name="Moran D.A.P."/>
            <person name="Shinohara A."/>
            <person name="Yoshida Y."/>
            <person name="Fujiwara M."/>
            <person name="Mori M."/>
            <person name="Tomita M."/>
            <person name="Arakawa K."/>
        </authorList>
    </citation>
    <scope>NUCLEOTIDE SEQUENCE [LARGE SCALE GENOMIC DNA]</scope>
</reference>
<protein>
    <submittedName>
        <fullName evidence="1">Uncharacterized protein</fullName>
    </submittedName>
</protein>
<comment type="caution">
    <text evidence="1">The sequence shown here is derived from an EMBL/GenBank/DDBJ whole genome shotgun (WGS) entry which is preliminary data.</text>
</comment>
<dbReference type="OrthoDB" id="439192at2759"/>
<dbReference type="EMBL" id="BGPR01000090">
    <property type="protein sequence ID" value="GBL93027.1"/>
    <property type="molecule type" value="Genomic_DNA"/>
</dbReference>
<gene>
    <name evidence="1" type="ORF">AVEN_54658_1</name>
</gene>
<keyword evidence="2" id="KW-1185">Reference proteome</keyword>
<evidence type="ECO:0000313" key="1">
    <source>
        <dbReference type="EMBL" id="GBL93027.1"/>
    </source>
</evidence>
<evidence type="ECO:0000313" key="2">
    <source>
        <dbReference type="Proteomes" id="UP000499080"/>
    </source>
</evidence>
<organism evidence="1 2">
    <name type="scientific">Araneus ventricosus</name>
    <name type="common">Orbweaver spider</name>
    <name type="synonym">Epeira ventricosa</name>
    <dbReference type="NCBI Taxonomy" id="182803"/>
    <lineage>
        <taxon>Eukaryota</taxon>
        <taxon>Metazoa</taxon>
        <taxon>Ecdysozoa</taxon>
        <taxon>Arthropoda</taxon>
        <taxon>Chelicerata</taxon>
        <taxon>Arachnida</taxon>
        <taxon>Araneae</taxon>
        <taxon>Araneomorphae</taxon>
        <taxon>Entelegynae</taxon>
        <taxon>Araneoidea</taxon>
        <taxon>Araneidae</taxon>
        <taxon>Araneus</taxon>
    </lineage>
</organism>
<dbReference type="Proteomes" id="UP000499080">
    <property type="component" value="Unassembled WGS sequence"/>
</dbReference>
<name>A0A4Y2BMU0_ARAVE</name>